<dbReference type="InterPro" id="IPR001789">
    <property type="entry name" value="Sig_transdc_resp-reg_receiver"/>
</dbReference>
<organism evidence="3 4">
    <name type="scientific">Pseudomonas syringae pv. actinidiae ICMP 18807</name>
    <dbReference type="NCBI Taxonomy" id="1194404"/>
    <lineage>
        <taxon>Bacteria</taxon>
        <taxon>Pseudomonadati</taxon>
        <taxon>Pseudomonadota</taxon>
        <taxon>Gammaproteobacteria</taxon>
        <taxon>Pseudomonadales</taxon>
        <taxon>Pseudomonadaceae</taxon>
        <taxon>Pseudomonas</taxon>
        <taxon>Pseudomonas syringae</taxon>
    </lineage>
</organism>
<keyword evidence="3" id="KW-0808">Transferase</keyword>
<dbReference type="EMBL" id="AOKG01001048">
    <property type="protein sequence ID" value="EPN55041.1"/>
    <property type="molecule type" value="Genomic_DNA"/>
</dbReference>
<comment type="caution">
    <text evidence="3">The sequence shown here is derived from an EMBL/GenBank/DDBJ whole genome shotgun (WGS) entry which is preliminary data.</text>
</comment>
<evidence type="ECO:0000259" key="2">
    <source>
        <dbReference type="PROSITE" id="PS50110"/>
    </source>
</evidence>
<evidence type="ECO:0000313" key="4">
    <source>
        <dbReference type="Proteomes" id="UP000015729"/>
    </source>
</evidence>
<dbReference type="GO" id="GO:0016301">
    <property type="term" value="F:kinase activity"/>
    <property type="evidence" value="ECO:0007669"/>
    <property type="project" value="UniProtKB-KW"/>
</dbReference>
<dbReference type="PROSITE" id="PS50110">
    <property type="entry name" value="RESPONSE_REGULATORY"/>
    <property type="match status" value="1"/>
</dbReference>
<comment type="caution">
    <text evidence="1">Lacks conserved residue(s) required for the propagation of feature annotation.</text>
</comment>
<evidence type="ECO:0000313" key="3">
    <source>
        <dbReference type="EMBL" id="EPN55041.1"/>
    </source>
</evidence>
<accession>S6VLL9</accession>
<dbReference type="SUPFAM" id="SSF52172">
    <property type="entry name" value="CheY-like"/>
    <property type="match status" value="1"/>
</dbReference>
<feature type="domain" description="Response regulatory" evidence="2">
    <location>
        <begin position="1"/>
        <end position="45"/>
    </location>
</feature>
<gene>
    <name evidence="3" type="ORF">A244_15689</name>
</gene>
<proteinExistence type="predicted"/>
<dbReference type="GO" id="GO:0000160">
    <property type="term" value="P:phosphorelay signal transduction system"/>
    <property type="evidence" value="ECO:0007669"/>
    <property type="project" value="InterPro"/>
</dbReference>
<dbReference type="PATRIC" id="fig|1194404.4.peg.3251"/>
<dbReference type="AlphaFoldDB" id="S6VLL9"/>
<dbReference type="InterPro" id="IPR011006">
    <property type="entry name" value="CheY-like_superfamily"/>
</dbReference>
<evidence type="ECO:0000256" key="1">
    <source>
        <dbReference type="PROSITE-ProRule" id="PRU00169"/>
    </source>
</evidence>
<keyword evidence="3" id="KW-0418">Kinase</keyword>
<protein>
    <submittedName>
        <fullName evidence="3">Sensory box histidine kinase/response regulator</fullName>
    </submittedName>
</protein>
<name>S6VLL9_PSESF</name>
<dbReference type="Proteomes" id="UP000015729">
    <property type="component" value="Unassembled WGS sequence"/>
</dbReference>
<reference evidence="3 4" key="1">
    <citation type="journal article" date="2013" name="PLoS Pathog.">
        <title>Genomic analysis of the Kiwifruit pathogen Pseudomonas syringae pv. actinidiae provides insight into the origins of an emergent plant disease.</title>
        <authorList>
            <person name="McCann H.C."/>
            <person name="Rikkerink E.H."/>
            <person name="Bertels F."/>
            <person name="Fiers M."/>
            <person name="Lu A."/>
            <person name="Rees-George J."/>
            <person name="Andersen M.T."/>
            <person name="Gleave A.P."/>
            <person name="Haubold B."/>
            <person name="Wohlers M.W."/>
            <person name="Guttman D.S."/>
            <person name="Wang P.W."/>
            <person name="Straub C."/>
            <person name="Vanneste J.L."/>
            <person name="Rainey P.B."/>
            <person name="Templeton M.D."/>
        </authorList>
    </citation>
    <scope>NUCLEOTIDE SEQUENCE [LARGE SCALE GENOMIC DNA]</scope>
    <source>
        <strain evidence="3 4">ICMP 18807</strain>
    </source>
</reference>
<feature type="non-terminal residue" evidence="3">
    <location>
        <position position="1"/>
    </location>
</feature>
<dbReference type="Gene3D" id="3.40.50.2300">
    <property type="match status" value="1"/>
</dbReference>
<sequence>NTPVLMITADASANAQRELKEAGATAILIKPIQVPVFLALLDQYLPEPV</sequence>